<gene>
    <name evidence="1" type="ORF">ABJ384_05035</name>
</gene>
<dbReference type="RefSeq" id="WP_349929241.1">
    <property type="nucleotide sequence ID" value="NZ_CP157981.1"/>
</dbReference>
<dbReference type="AlphaFoldDB" id="A0AAU7SZS2"/>
<proteinExistence type="predicted"/>
<name>A0AAU7SZS2_9GAMM</name>
<organism evidence="1">
    <name type="scientific">Acinetobacter sp. A1-4-2</name>
    <dbReference type="NCBI Taxonomy" id="3156489"/>
    <lineage>
        <taxon>Bacteria</taxon>
        <taxon>Pseudomonadati</taxon>
        <taxon>Pseudomonadota</taxon>
        <taxon>Gammaproteobacteria</taxon>
        <taxon>Moraxellales</taxon>
        <taxon>Moraxellaceae</taxon>
        <taxon>Acinetobacter</taxon>
    </lineage>
</organism>
<dbReference type="EMBL" id="CP157981">
    <property type="protein sequence ID" value="XBU16531.1"/>
    <property type="molecule type" value="Genomic_DNA"/>
</dbReference>
<evidence type="ECO:0000313" key="1">
    <source>
        <dbReference type="EMBL" id="XBU16531.1"/>
    </source>
</evidence>
<protein>
    <submittedName>
        <fullName evidence="1">Uncharacterized protein</fullName>
    </submittedName>
</protein>
<accession>A0AAU7SZS2</accession>
<sequence length="80" mass="9293">MSDFRTSQQVVYIDDFMPDTVETITSIVDGWVSFNKGSRSCIAVMIRPATQDEIKMNKRLMIAQRPEQDIFHKPEKLPFI</sequence>
<reference evidence="1" key="1">
    <citation type="submission" date="2024-06" db="EMBL/GenBank/DDBJ databases">
        <authorList>
            <person name="Song Z."/>
        </authorList>
    </citation>
    <scope>NUCLEOTIDE SEQUENCE</scope>
    <source>
        <strain evidence="1">A1-4-2</strain>
    </source>
</reference>